<name>A0A2N9J2F6_FAGSY</name>
<feature type="compositionally biased region" description="Polar residues" evidence="1">
    <location>
        <begin position="29"/>
        <end position="45"/>
    </location>
</feature>
<dbReference type="EMBL" id="OIVN01006341">
    <property type="protein sequence ID" value="SPD30988.1"/>
    <property type="molecule type" value="Genomic_DNA"/>
</dbReference>
<feature type="region of interest" description="Disordered" evidence="1">
    <location>
        <begin position="21"/>
        <end position="80"/>
    </location>
</feature>
<gene>
    <name evidence="2" type="ORF">FSB_LOCUS58870</name>
</gene>
<feature type="compositionally biased region" description="Polar residues" evidence="1">
    <location>
        <begin position="52"/>
        <end position="80"/>
    </location>
</feature>
<dbReference type="AlphaFoldDB" id="A0A2N9J2F6"/>
<evidence type="ECO:0000256" key="1">
    <source>
        <dbReference type="SAM" id="MobiDB-lite"/>
    </source>
</evidence>
<sequence length="218" mass="24178">MLPPPSPHANFFSSLKQVEKRLKLEDSSKPPTLSPQTTTTESLSSPIYLHLDQSNSHTSLQHTTESDQQPPQAFLSSSSLQFPQTQQPISLLDTENQEAVDDIQRLIQLLGLSDCNNCDNKEEEDGEGQRVGDCCDCEGGFYAKIVGVKGPKCGKEVERLEGWIDYFMNGEEEEKREPLRLAYLLLGKSAFADTDGGFGGLEFPTSVDQFLHNDPPKD</sequence>
<evidence type="ECO:0000313" key="2">
    <source>
        <dbReference type="EMBL" id="SPD30988.1"/>
    </source>
</evidence>
<organism evidence="2">
    <name type="scientific">Fagus sylvatica</name>
    <name type="common">Beechnut</name>
    <dbReference type="NCBI Taxonomy" id="28930"/>
    <lineage>
        <taxon>Eukaryota</taxon>
        <taxon>Viridiplantae</taxon>
        <taxon>Streptophyta</taxon>
        <taxon>Embryophyta</taxon>
        <taxon>Tracheophyta</taxon>
        <taxon>Spermatophyta</taxon>
        <taxon>Magnoliopsida</taxon>
        <taxon>eudicotyledons</taxon>
        <taxon>Gunneridae</taxon>
        <taxon>Pentapetalae</taxon>
        <taxon>rosids</taxon>
        <taxon>fabids</taxon>
        <taxon>Fagales</taxon>
        <taxon>Fagaceae</taxon>
        <taxon>Fagus</taxon>
    </lineage>
</organism>
<protein>
    <submittedName>
        <fullName evidence="2">Uncharacterized protein</fullName>
    </submittedName>
</protein>
<proteinExistence type="predicted"/>
<accession>A0A2N9J2F6</accession>
<reference evidence="2" key="1">
    <citation type="submission" date="2018-02" db="EMBL/GenBank/DDBJ databases">
        <authorList>
            <person name="Cohen D.B."/>
            <person name="Kent A.D."/>
        </authorList>
    </citation>
    <scope>NUCLEOTIDE SEQUENCE</scope>
</reference>